<keyword evidence="4 7" id="KW-1133">Transmembrane helix</keyword>
<feature type="transmembrane region" description="Helical" evidence="7">
    <location>
        <begin position="41"/>
        <end position="60"/>
    </location>
</feature>
<comment type="subcellular location">
    <subcellularLocation>
        <location evidence="1">Cell membrane</location>
        <topology evidence="1">Multi-pass membrane protein</topology>
    </subcellularLocation>
</comment>
<feature type="transmembrane region" description="Helical" evidence="7">
    <location>
        <begin position="229"/>
        <end position="251"/>
    </location>
</feature>
<evidence type="ECO:0000256" key="5">
    <source>
        <dbReference type="ARBA" id="ARBA00023136"/>
    </source>
</evidence>
<sequence>MSERPFSATTIQRLRAHGLYYARGLYAEVAGKNLFLWAQAIAFKVLVTIVPIVILATGLVGRVLRGNDAFAAVARFIHDFLPPSQSHQVVNFLHQLQVSSGTIVGIGGVGLFLSAVSLFITLRIAVGNAFEQDWHEGRTIVGGYLFDVRMVLQVGVLFVVTIGMSVFAQSIDGFEMLAFAGLDQPWVREGWRRVIQTLGLFVPFFITTAMFFQLYYFVPKPSPRKRSALSGALMAGVLWEMAKQIFTYYATYVGKFDRYATEGLGALGNTFALIIAFVFWVYFSGIVLMLGAVIASLREHRHVTSGLLPGEQPADEEAHTEAPSPAERSDMAAPTPPIPTGRGSSAYGPDDSAPSTAAQRPTAESATSPSSETDSHAGDGAGQQTPQHGHSGNPSAPERTTDTGANTPVEESVDAPTRDPDDSA</sequence>
<evidence type="ECO:0000256" key="4">
    <source>
        <dbReference type="ARBA" id="ARBA00022989"/>
    </source>
</evidence>
<keyword evidence="2" id="KW-1003">Cell membrane</keyword>
<gene>
    <name evidence="8" type="ORF">CRI94_12230</name>
</gene>
<dbReference type="Pfam" id="PF03631">
    <property type="entry name" value="Virul_fac_BrkB"/>
    <property type="match status" value="1"/>
</dbReference>
<evidence type="ECO:0000256" key="2">
    <source>
        <dbReference type="ARBA" id="ARBA00022475"/>
    </source>
</evidence>
<dbReference type="PANTHER" id="PTHR30213:SF0">
    <property type="entry name" value="UPF0761 MEMBRANE PROTEIN YIHY"/>
    <property type="match status" value="1"/>
</dbReference>
<evidence type="ECO:0000313" key="9">
    <source>
        <dbReference type="Proteomes" id="UP000220102"/>
    </source>
</evidence>
<evidence type="ECO:0000256" key="3">
    <source>
        <dbReference type="ARBA" id="ARBA00022692"/>
    </source>
</evidence>
<feature type="transmembrane region" description="Helical" evidence="7">
    <location>
        <begin position="194"/>
        <end position="217"/>
    </location>
</feature>
<feature type="compositionally biased region" description="Low complexity" evidence="6">
    <location>
        <begin position="361"/>
        <end position="372"/>
    </location>
</feature>
<feature type="transmembrane region" description="Helical" evidence="7">
    <location>
        <begin position="103"/>
        <end position="126"/>
    </location>
</feature>
<dbReference type="NCBIfam" id="TIGR00765">
    <property type="entry name" value="yihY_not_rbn"/>
    <property type="match status" value="1"/>
</dbReference>
<evidence type="ECO:0000256" key="7">
    <source>
        <dbReference type="SAM" id="Phobius"/>
    </source>
</evidence>
<keyword evidence="5 7" id="KW-0472">Membrane</keyword>
<dbReference type="InterPro" id="IPR017039">
    <property type="entry name" value="Virul_fac_BrkB"/>
</dbReference>
<evidence type="ECO:0000256" key="6">
    <source>
        <dbReference type="SAM" id="MobiDB-lite"/>
    </source>
</evidence>
<feature type="region of interest" description="Disordered" evidence="6">
    <location>
        <begin position="306"/>
        <end position="424"/>
    </location>
</feature>
<dbReference type="EMBL" id="PDEQ01000006">
    <property type="protein sequence ID" value="PEN12778.1"/>
    <property type="molecule type" value="Genomic_DNA"/>
</dbReference>
<dbReference type="AlphaFoldDB" id="A0A2A8CWL5"/>
<evidence type="ECO:0000256" key="1">
    <source>
        <dbReference type="ARBA" id="ARBA00004651"/>
    </source>
</evidence>
<proteinExistence type="predicted"/>
<dbReference type="RefSeq" id="WP_098076132.1">
    <property type="nucleotide sequence ID" value="NZ_PDEQ01000006.1"/>
</dbReference>
<name>A0A2A8CWL5_9BACT</name>
<evidence type="ECO:0008006" key="10">
    <source>
        <dbReference type="Google" id="ProtNLM"/>
    </source>
</evidence>
<protein>
    <recommendedName>
        <fullName evidence="10">YihY/virulence factor BrkB family protein</fullName>
    </recommendedName>
</protein>
<dbReference type="OrthoDB" id="1496195at2"/>
<dbReference type="PANTHER" id="PTHR30213">
    <property type="entry name" value="INNER MEMBRANE PROTEIN YHJD"/>
    <property type="match status" value="1"/>
</dbReference>
<accession>A0A2A8CWL5</accession>
<reference evidence="8 9" key="1">
    <citation type="submission" date="2017-10" db="EMBL/GenBank/DDBJ databases">
        <title>Draft genome of Longibacter Salinarum.</title>
        <authorList>
            <person name="Goh K.M."/>
            <person name="Shamsir M.S."/>
            <person name="Lim S.W."/>
        </authorList>
    </citation>
    <scope>NUCLEOTIDE SEQUENCE [LARGE SCALE GENOMIC DNA]</scope>
    <source>
        <strain evidence="8 9">KCTC 52045</strain>
    </source>
</reference>
<feature type="transmembrane region" description="Helical" evidence="7">
    <location>
        <begin position="146"/>
        <end position="168"/>
    </location>
</feature>
<dbReference type="Proteomes" id="UP000220102">
    <property type="component" value="Unassembled WGS sequence"/>
</dbReference>
<organism evidence="8 9">
    <name type="scientific">Longibacter salinarum</name>
    <dbReference type="NCBI Taxonomy" id="1850348"/>
    <lineage>
        <taxon>Bacteria</taxon>
        <taxon>Pseudomonadati</taxon>
        <taxon>Rhodothermota</taxon>
        <taxon>Rhodothermia</taxon>
        <taxon>Rhodothermales</taxon>
        <taxon>Salisaetaceae</taxon>
        <taxon>Longibacter</taxon>
    </lineage>
</organism>
<evidence type="ECO:0000313" key="8">
    <source>
        <dbReference type="EMBL" id="PEN12778.1"/>
    </source>
</evidence>
<dbReference type="GO" id="GO:0005886">
    <property type="term" value="C:plasma membrane"/>
    <property type="evidence" value="ECO:0007669"/>
    <property type="project" value="UniProtKB-SubCell"/>
</dbReference>
<feature type="compositionally biased region" description="Polar residues" evidence="6">
    <location>
        <begin position="382"/>
        <end position="394"/>
    </location>
</feature>
<keyword evidence="3 7" id="KW-0812">Transmembrane</keyword>
<comment type="caution">
    <text evidence="8">The sequence shown here is derived from an EMBL/GenBank/DDBJ whole genome shotgun (WGS) entry which is preliminary data.</text>
</comment>
<feature type="transmembrane region" description="Helical" evidence="7">
    <location>
        <begin position="271"/>
        <end position="295"/>
    </location>
</feature>
<keyword evidence="9" id="KW-1185">Reference proteome</keyword>